<accession>A0A8J5SI79</accession>
<keyword evidence="1" id="KW-0862">Zinc</keyword>
<evidence type="ECO:0000256" key="1">
    <source>
        <dbReference type="PROSITE-ProRule" id="PRU00175"/>
    </source>
</evidence>
<keyword evidence="4" id="KW-1185">Reference proteome</keyword>
<name>A0A8J5SI79_ZIZPA</name>
<organism evidence="3 4">
    <name type="scientific">Zizania palustris</name>
    <name type="common">Northern wild rice</name>
    <dbReference type="NCBI Taxonomy" id="103762"/>
    <lineage>
        <taxon>Eukaryota</taxon>
        <taxon>Viridiplantae</taxon>
        <taxon>Streptophyta</taxon>
        <taxon>Embryophyta</taxon>
        <taxon>Tracheophyta</taxon>
        <taxon>Spermatophyta</taxon>
        <taxon>Magnoliopsida</taxon>
        <taxon>Liliopsida</taxon>
        <taxon>Poales</taxon>
        <taxon>Poaceae</taxon>
        <taxon>BOP clade</taxon>
        <taxon>Oryzoideae</taxon>
        <taxon>Oryzeae</taxon>
        <taxon>Zizaniinae</taxon>
        <taxon>Zizania</taxon>
    </lineage>
</organism>
<gene>
    <name evidence="3" type="ORF">GUJ93_ZPchr0002g24430</name>
</gene>
<reference evidence="3" key="1">
    <citation type="journal article" date="2021" name="bioRxiv">
        <title>Whole Genome Assembly and Annotation of Northern Wild Rice, Zizania palustris L., Supports a Whole Genome Duplication in the Zizania Genus.</title>
        <authorList>
            <person name="Haas M."/>
            <person name="Kono T."/>
            <person name="Macchietto M."/>
            <person name="Millas R."/>
            <person name="McGilp L."/>
            <person name="Shao M."/>
            <person name="Duquette J."/>
            <person name="Hirsch C.N."/>
            <person name="Kimball J."/>
        </authorList>
    </citation>
    <scope>NUCLEOTIDE SEQUENCE</scope>
    <source>
        <tissue evidence="3">Fresh leaf tissue</tissue>
    </source>
</reference>
<protein>
    <recommendedName>
        <fullName evidence="2">RING-type domain-containing protein</fullName>
    </recommendedName>
</protein>
<dbReference type="InterPro" id="IPR001841">
    <property type="entry name" value="Znf_RING"/>
</dbReference>
<feature type="domain" description="RING-type" evidence="2">
    <location>
        <begin position="32"/>
        <end position="76"/>
    </location>
</feature>
<dbReference type="EMBL" id="JAAALK010000287">
    <property type="protein sequence ID" value="KAG8058461.1"/>
    <property type="molecule type" value="Genomic_DNA"/>
</dbReference>
<keyword evidence="1" id="KW-0479">Metal-binding</keyword>
<comment type="caution">
    <text evidence="3">The sequence shown here is derived from an EMBL/GenBank/DDBJ whole genome shotgun (WGS) entry which is preliminary data.</text>
</comment>
<dbReference type="Proteomes" id="UP000729402">
    <property type="component" value="Unassembled WGS sequence"/>
</dbReference>
<evidence type="ECO:0000313" key="4">
    <source>
        <dbReference type="Proteomes" id="UP000729402"/>
    </source>
</evidence>
<proteinExistence type="predicted"/>
<evidence type="ECO:0000259" key="2">
    <source>
        <dbReference type="PROSITE" id="PS50089"/>
    </source>
</evidence>
<sequence>MAELPRRRPPPSCFPWRELLRGCIPWLREAECGMCGRQIKRGQRATTLSCCGETFHQRCVEAWTTGGAHSSCPTCHDDLELCPRCPPPPPRP</sequence>
<reference evidence="3" key="2">
    <citation type="submission" date="2021-02" db="EMBL/GenBank/DDBJ databases">
        <authorList>
            <person name="Kimball J.A."/>
            <person name="Haas M.W."/>
            <person name="Macchietto M."/>
            <person name="Kono T."/>
            <person name="Duquette J."/>
            <person name="Shao M."/>
        </authorList>
    </citation>
    <scope>NUCLEOTIDE SEQUENCE</scope>
    <source>
        <tissue evidence="3">Fresh leaf tissue</tissue>
    </source>
</reference>
<dbReference type="Pfam" id="PF13639">
    <property type="entry name" value="zf-RING_2"/>
    <property type="match status" value="1"/>
</dbReference>
<dbReference type="AlphaFoldDB" id="A0A8J5SI79"/>
<evidence type="ECO:0000313" key="3">
    <source>
        <dbReference type="EMBL" id="KAG8058461.1"/>
    </source>
</evidence>
<dbReference type="PROSITE" id="PS50089">
    <property type="entry name" value="ZF_RING_2"/>
    <property type="match status" value="1"/>
</dbReference>
<keyword evidence="1" id="KW-0863">Zinc-finger</keyword>
<dbReference type="GO" id="GO:0008270">
    <property type="term" value="F:zinc ion binding"/>
    <property type="evidence" value="ECO:0007669"/>
    <property type="project" value="UniProtKB-KW"/>
</dbReference>